<keyword evidence="2" id="KW-0597">Phosphoprotein</keyword>
<evidence type="ECO:0000313" key="10">
    <source>
        <dbReference type="Ensembl" id="ENSCLMP00005044770.1"/>
    </source>
</evidence>
<protein>
    <recommendedName>
        <fullName evidence="12">EH domain binding protein 1 like 1</fullName>
    </recommendedName>
</protein>
<dbReference type="PROSITE" id="PS50021">
    <property type="entry name" value="CH"/>
    <property type="match status" value="1"/>
</dbReference>
<proteinExistence type="predicted"/>
<evidence type="ECO:0000259" key="7">
    <source>
        <dbReference type="PROSITE" id="PS50021"/>
    </source>
</evidence>
<dbReference type="SUPFAM" id="SSF47576">
    <property type="entry name" value="Calponin-homology domain, CH-domain"/>
    <property type="match status" value="1"/>
</dbReference>
<feature type="region of interest" description="Disordered" evidence="6">
    <location>
        <begin position="410"/>
        <end position="435"/>
    </location>
</feature>
<feature type="domain" description="BMERB" evidence="9">
    <location>
        <begin position="483"/>
        <end position="634"/>
    </location>
</feature>
<evidence type="ECO:0000313" key="11">
    <source>
        <dbReference type="Proteomes" id="UP000694565"/>
    </source>
</evidence>
<evidence type="ECO:0000256" key="6">
    <source>
        <dbReference type="SAM" id="MobiDB-lite"/>
    </source>
</evidence>
<dbReference type="SMART" id="SM01203">
    <property type="entry name" value="DUF3585"/>
    <property type="match status" value="1"/>
</dbReference>
<dbReference type="InterPro" id="IPR036872">
    <property type="entry name" value="CH_dom_sf"/>
</dbReference>
<evidence type="ECO:0000256" key="2">
    <source>
        <dbReference type="ARBA" id="ARBA00022553"/>
    </source>
</evidence>
<evidence type="ECO:0000259" key="9">
    <source>
        <dbReference type="PROSITE" id="PS51848"/>
    </source>
</evidence>
<evidence type="ECO:0000259" key="8">
    <source>
        <dbReference type="PROSITE" id="PS51840"/>
    </source>
</evidence>
<accession>A0A8C3G9U8</accession>
<dbReference type="Pfam" id="PF12130">
    <property type="entry name" value="bMERB_dom"/>
    <property type="match status" value="1"/>
</dbReference>
<dbReference type="InterPro" id="IPR001715">
    <property type="entry name" value="CH_dom"/>
</dbReference>
<dbReference type="Proteomes" id="UP000694565">
    <property type="component" value="Unplaced"/>
</dbReference>
<sequence>MTSVWKRLQRAGKKASKFQFAASFQELTIECTHKWQPDKLRVSWIRRSRRHSTKLHSWQPGIKNPYRGLVLWQVPESLDITVTLFKEPTADEFEDKDWTFVIENETKGRRKVLASADVNMKKFASATPAQYDVTLKLKPLSVKVVEATLKLNLSCIFLKEGKATDEDMQSLASLLSMKQSDIGNLDDFIDSDDEGGEERRASFGQATHVTGKTGVCGIPSRYHSCSDEAEWHVFKRQIWERPLIRNPGRLSGFSPTPSLVTSSQSLLDWCQKATQGHKGVKINNFSTSWRNGLAFCAILHHFQPEKINYEMLDPYDIKHNNKKAFDGFAKLGISRLMEPSDMVMLAVPDRLIVMTYLNQIRTHFTGQELSVLHIARDSSESSYAVAEDRESQEDPEATVRYCAQRLQEEGISLDTNGTAGTAESADSKTRDVVPPPRAKRLQVAGAQPPVAPPRTHFLSKTGFSHVKDADLVKKRRSQRRSGSLEEGEISDPSQYVLSQIEALEAEQSHIDNRAGVVERKLRQLLETGSDKVEEERLIQEWFMLVNKKNALIRRQDHLQLLLEEQDLERKFELLNKELRDMMAIEEGQKTQAHKRREHLLLQELVSLVNQRDELVHNMDAKEKGALEEDERLERGLEQRRRKYAKQQKEKCVMQ</sequence>
<dbReference type="Pfam" id="PF10358">
    <property type="entry name" value="NT-C2"/>
    <property type="match status" value="1"/>
</dbReference>
<organism evidence="10 11">
    <name type="scientific">Cyclopterus lumpus</name>
    <name type="common">Lumpsucker</name>
    <dbReference type="NCBI Taxonomy" id="8103"/>
    <lineage>
        <taxon>Eukaryota</taxon>
        <taxon>Metazoa</taxon>
        <taxon>Chordata</taxon>
        <taxon>Craniata</taxon>
        <taxon>Vertebrata</taxon>
        <taxon>Euteleostomi</taxon>
        <taxon>Actinopterygii</taxon>
        <taxon>Neopterygii</taxon>
        <taxon>Teleostei</taxon>
        <taxon>Neoteleostei</taxon>
        <taxon>Acanthomorphata</taxon>
        <taxon>Eupercaria</taxon>
        <taxon>Perciformes</taxon>
        <taxon>Cottioidei</taxon>
        <taxon>Cottales</taxon>
        <taxon>Cyclopteridae</taxon>
        <taxon>Cyclopterus</taxon>
    </lineage>
</organism>
<dbReference type="AlphaFoldDB" id="A0A8C3G9U8"/>
<comment type="subcellular location">
    <subcellularLocation>
        <location evidence="1">Endosome</location>
    </subcellularLocation>
</comment>
<evidence type="ECO:0000256" key="1">
    <source>
        <dbReference type="ARBA" id="ARBA00004177"/>
    </source>
</evidence>
<dbReference type="PROSITE" id="PS51848">
    <property type="entry name" value="BMERB"/>
    <property type="match status" value="1"/>
</dbReference>
<dbReference type="SMART" id="SM00033">
    <property type="entry name" value="CH"/>
    <property type="match status" value="1"/>
</dbReference>
<dbReference type="PANTHER" id="PTHR23167:SF91">
    <property type="entry name" value="EH DOMAIN-BINDING PROTEIN 1-LIKE PROTEIN 1"/>
    <property type="match status" value="1"/>
</dbReference>
<dbReference type="Gene3D" id="1.10.418.10">
    <property type="entry name" value="Calponin-like domain"/>
    <property type="match status" value="1"/>
</dbReference>
<evidence type="ECO:0000256" key="5">
    <source>
        <dbReference type="SAM" id="Coils"/>
    </source>
</evidence>
<dbReference type="InterPro" id="IPR050540">
    <property type="entry name" value="F-actin_Monoox_Mical"/>
</dbReference>
<dbReference type="PANTHER" id="PTHR23167">
    <property type="entry name" value="CALPONIN HOMOLOGY DOMAIN-CONTAINING PROTEIN DDB_G0272472-RELATED"/>
    <property type="match status" value="1"/>
</dbReference>
<dbReference type="InterPro" id="IPR019448">
    <property type="entry name" value="NT-C2"/>
</dbReference>
<dbReference type="GeneTree" id="ENSGT00940000161027"/>
<dbReference type="PROSITE" id="PS51840">
    <property type="entry name" value="C2_NT"/>
    <property type="match status" value="1"/>
</dbReference>
<evidence type="ECO:0000256" key="3">
    <source>
        <dbReference type="ARBA" id="ARBA00022753"/>
    </source>
</evidence>
<name>A0A8C3G9U8_CYCLU</name>
<reference evidence="10" key="1">
    <citation type="submission" date="2025-08" db="UniProtKB">
        <authorList>
            <consortium name="Ensembl"/>
        </authorList>
    </citation>
    <scope>IDENTIFICATION</scope>
</reference>
<evidence type="ECO:0000256" key="4">
    <source>
        <dbReference type="ARBA" id="ARBA00023054"/>
    </source>
</evidence>
<keyword evidence="4 5" id="KW-0175">Coiled coil</keyword>
<dbReference type="InterPro" id="IPR022735">
    <property type="entry name" value="bMERB_dom"/>
</dbReference>
<feature type="domain" description="Calponin-homology (CH)" evidence="7">
    <location>
        <begin position="260"/>
        <end position="365"/>
    </location>
</feature>
<feature type="coiled-coil region" evidence="5">
    <location>
        <begin position="557"/>
        <end position="584"/>
    </location>
</feature>
<dbReference type="Ensembl" id="ENSCLMT00005046341.1">
    <property type="protein sequence ID" value="ENSCLMP00005044770.1"/>
    <property type="gene ID" value="ENSCLMG00005020662.1"/>
</dbReference>
<keyword evidence="11" id="KW-1185">Reference proteome</keyword>
<dbReference type="GO" id="GO:0005768">
    <property type="term" value="C:endosome"/>
    <property type="evidence" value="ECO:0007669"/>
    <property type="project" value="UniProtKB-SubCell"/>
</dbReference>
<dbReference type="Pfam" id="PF00307">
    <property type="entry name" value="CH"/>
    <property type="match status" value="1"/>
</dbReference>
<feature type="domain" description="C2 NT-type" evidence="8">
    <location>
        <begin position="8"/>
        <end position="157"/>
    </location>
</feature>
<dbReference type="FunFam" id="1.10.418.10:FF:000023">
    <property type="entry name" value="EH domain-binding protein 1 isoform X1"/>
    <property type="match status" value="1"/>
</dbReference>
<keyword evidence="3" id="KW-0967">Endosome</keyword>
<reference evidence="10" key="2">
    <citation type="submission" date="2025-09" db="UniProtKB">
        <authorList>
            <consortium name="Ensembl"/>
        </authorList>
    </citation>
    <scope>IDENTIFICATION</scope>
</reference>
<feature type="region of interest" description="Disordered" evidence="6">
    <location>
        <begin position="471"/>
        <end position="491"/>
    </location>
</feature>
<evidence type="ECO:0008006" key="12">
    <source>
        <dbReference type="Google" id="ProtNLM"/>
    </source>
</evidence>